<organism evidence="3 4">
    <name type="scientific">Lysobacter gummosus</name>
    <dbReference type="NCBI Taxonomy" id="262324"/>
    <lineage>
        <taxon>Bacteria</taxon>
        <taxon>Pseudomonadati</taxon>
        <taxon>Pseudomonadota</taxon>
        <taxon>Gammaproteobacteria</taxon>
        <taxon>Lysobacterales</taxon>
        <taxon>Lysobacteraceae</taxon>
        <taxon>Lysobacter</taxon>
    </lineage>
</organism>
<dbReference type="PANTHER" id="PTHR19375">
    <property type="entry name" value="HEAT SHOCK PROTEIN 70KDA"/>
    <property type="match status" value="1"/>
</dbReference>
<dbReference type="Gene3D" id="3.90.640.10">
    <property type="entry name" value="Actin, Chain A, domain 4"/>
    <property type="match status" value="1"/>
</dbReference>
<keyword evidence="2" id="KW-0067">ATP-binding</keyword>
<keyword evidence="1" id="KW-0547">Nucleotide-binding</keyword>
<proteinExistence type="predicted"/>
<gene>
    <name evidence="3" type="ORF">MOV92_24360</name>
</gene>
<evidence type="ECO:0000313" key="4">
    <source>
        <dbReference type="Proteomes" id="UP000829194"/>
    </source>
</evidence>
<evidence type="ECO:0000313" key="3">
    <source>
        <dbReference type="EMBL" id="UNP29554.1"/>
    </source>
</evidence>
<reference evidence="3 4" key="1">
    <citation type="submission" date="2022-03" db="EMBL/GenBank/DDBJ databases">
        <title>Complete genome sequence of Lysobacter capsici VKM B-2533 and Lysobacter gummosus 10.1.1, promising sources of lytic agents.</title>
        <authorList>
            <person name="Tarlachkov S.V."/>
            <person name="Kudryakova I.V."/>
            <person name="Afoshin A.S."/>
            <person name="Leontyevskaya E.A."/>
            <person name="Leontyevskaya N.V."/>
        </authorList>
    </citation>
    <scope>NUCLEOTIDE SEQUENCE [LARGE SCALE GENOMIC DNA]</scope>
    <source>
        <strain evidence="3 4">10.1.1</strain>
    </source>
</reference>
<name>A0ABY3XAH0_9GAMM</name>
<dbReference type="EMBL" id="CP093547">
    <property type="protein sequence ID" value="UNP29554.1"/>
    <property type="molecule type" value="Genomic_DNA"/>
</dbReference>
<dbReference type="SUPFAM" id="SSF53067">
    <property type="entry name" value="Actin-like ATPase domain"/>
    <property type="match status" value="2"/>
</dbReference>
<dbReference type="InterPro" id="IPR013126">
    <property type="entry name" value="Hsp_70_fam"/>
</dbReference>
<dbReference type="RefSeq" id="WP_057945021.1">
    <property type="nucleotide sequence ID" value="NZ_CP011131.1"/>
</dbReference>
<dbReference type="InterPro" id="IPR043129">
    <property type="entry name" value="ATPase_NBD"/>
</dbReference>
<sequence>MKIGIDFGTSYSAAAAVIDGRVRTVRFGEEQQFRTTVYFPEAVPDPSQFELTDALEAQVDALVRSARAQHTRAANEAQAARREQAARLPADQREAALALIATPAPRSETDLRRDAIRAVRRQWLEEQVREARASAASLQNAVYGEDAVEAYLTEGFGNLVQSPKSMLGYQLAPHVRQTIVGIAGYILEHIRLSASQQLGVNVRSAVLGRPVQFRSSMGDAGGDQALAILTEAAAGAGFDEVSFLEEPVAAALGYHAQSAQRHRTLVVDIGGGTTDITLAEVGGADAPVVLGSWGIARGGVDVDLSLSLSRFMPLFGKAVTRVPAHHFVEAATVHDVVRQRDFQRRDAYREVAEPFGPRLIALQQPGNTTRLSRAVESAKIELSTREDHRAELGYIEPGLALATSARDLGESAGPFLGFVSDLLREVGAEIDARLGEAPSAVFLTGGMSRAPYVREAVQRCFPQARLVAGDPSLGVVSGLAFAAAQAA</sequence>
<keyword evidence="4" id="KW-1185">Reference proteome</keyword>
<evidence type="ECO:0000256" key="2">
    <source>
        <dbReference type="ARBA" id="ARBA00022840"/>
    </source>
</evidence>
<dbReference type="Pfam" id="PF00012">
    <property type="entry name" value="HSP70"/>
    <property type="match status" value="1"/>
</dbReference>
<accession>A0ABY3XAH0</accession>
<protein>
    <submittedName>
        <fullName evidence="3">Hsp70 family protein</fullName>
    </submittedName>
</protein>
<dbReference type="Proteomes" id="UP000829194">
    <property type="component" value="Chromosome"/>
</dbReference>
<dbReference type="Gene3D" id="3.30.420.40">
    <property type="match status" value="3"/>
</dbReference>
<evidence type="ECO:0000256" key="1">
    <source>
        <dbReference type="ARBA" id="ARBA00022741"/>
    </source>
</evidence>